<dbReference type="InterPro" id="IPR000425">
    <property type="entry name" value="MIP"/>
</dbReference>
<keyword evidence="6 8" id="KW-0472">Membrane</keyword>
<keyword evidence="5 8" id="KW-1133">Transmembrane helix</keyword>
<reference evidence="9 10" key="1">
    <citation type="submission" date="2016-07" db="EMBL/GenBank/DDBJ databases">
        <title>Pervasive Adenine N6-methylation of Active Genes in Fungi.</title>
        <authorList>
            <consortium name="DOE Joint Genome Institute"/>
            <person name="Mondo S.J."/>
            <person name="Dannebaum R.O."/>
            <person name="Kuo R.C."/>
            <person name="Labutti K."/>
            <person name="Haridas S."/>
            <person name="Kuo A."/>
            <person name="Salamov A."/>
            <person name="Ahrendt S.R."/>
            <person name="Lipzen A."/>
            <person name="Sullivan W."/>
            <person name="Andreopoulos W.B."/>
            <person name="Clum A."/>
            <person name="Lindquist E."/>
            <person name="Daum C."/>
            <person name="Ramamoorthy G.K."/>
            <person name="Gryganskyi A."/>
            <person name="Culley D."/>
            <person name="Magnuson J.K."/>
            <person name="James T.Y."/>
            <person name="O'Malley M.A."/>
            <person name="Stajich J.E."/>
            <person name="Spatafora J.W."/>
            <person name="Visel A."/>
            <person name="Grigoriev I.V."/>
        </authorList>
    </citation>
    <scope>NUCLEOTIDE SEQUENCE [LARGE SCALE GENOMIC DNA]</scope>
    <source>
        <strain evidence="9 10">ATCC 12442</strain>
    </source>
</reference>
<dbReference type="GO" id="GO:0015254">
    <property type="term" value="F:glycerol channel activity"/>
    <property type="evidence" value="ECO:0007669"/>
    <property type="project" value="TreeGrafter"/>
</dbReference>
<accession>A0A1Y1VY21</accession>
<comment type="caution">
    <text evidence="9">The sequence shown here is derived from an EMBL/GenBank/DDBJ whole genome shotgun (WGS) entry which is preliminary data.</text>
</comment>
<organism evidence="9 10">
    <name type="scientific">Linderina pennispora</name>
    <dbReference type="NCBI Taxonomy" id="61395"/>
    <lineage>
        <taxon>Eukaryota</taxon>
        <taxon>Fungi</taxon>
        <taxon>Fungi incertae sedis</taxon>
        <taxon>Zoopagomycota</taxon>
        <taxon>Kickxellomycotina</taxon>
        <taxon>Kickxellomycetes</taxon>
        <taxon>Kickxellales</taxon>
        <taxon>Kickxellaceae</taxon>
        <taxon>Linderina</taxon>
    </lineage>
</organism>
<dbReference type="OrthoDB" id="3222at2759"/>
<evidence type="ECO:0000256" key="3">
    <source>
        <dbReference type="ARBA" id="ARBA00022448"/>
    </source>
</evidence>
<dbReference type="PRINTS" id="PR00783">
    <property type="entry name" value="MINTRINSICP"/>
</dbReference>
<evidence type="ECO:0000256" key="8">
    <source>
        <dbReference type="SAM" id="Phobius"/>
    </source>
</evidence>
<evidence type="ECO:0000313" key="10">
    <source>
        <dbReference type="Proteomes" id="UP000193922"/>
    </source>
</evidence>
<dbReference type="AlphaFoldDB" id="A0A1Y1VY21"/>
<name>A0A1Y1VY21_9FUNG</name>
<dbReference type="GO" id="GO:0015250">
    <property type="term" value="F:water channel activity"/>
    <property type="evidence" value="ECO:0007669"/>
    <property type="project" value="TreeGrafter"/>
</dbReference>
<keyword evidence="10" id="KW-1185">Reference proteome</keyword>
<evidence type="ECO:0000256" key="5">
    <source>
        <dbReference type="ARBA" id="ARBA00022989"/>
    </source>
</evidence>
<comment type="similarity">
    <text evidence="2 7">Belongs to the MIP/aquaporin (TC 1.A.8) family.</text>
</comment>
<feature type="transmembrane region" description="Helical" evidence="8">
    <location>
        <begin position="228"/>
        <end position="251"/>
    </location>
</feature>
<dbReference type="Proteomes" id="UP000193922">
    <property type="component" value="Unassembled WGS sequence"/>
</dbReference>
<feature type="transmembrane region" description="Helical" evidence="8">
    <location>
        <begin position="197"/>
        <end position="216"/>
    </location>
</feature>
<dbReference type="GeneID" id="63805323"/>
<feature type="transmembrane region" description="Helical" evidence="8">
    <location>
        <begin position="140"/>
        <end position="161"/>
    </location>
</feature>
<protein>
    <submittedName>
        <fullName evidence="9">Aquaporin-like protein</fullName>
    </submittedName>
</protein>
<evidence type="ECO:0000256" key="2">
    <source>
        <dbReference type="ARBA" id="ARBA00006175"/>
    </source>
</evidence>
<feature type="transmembrane region" description="Helical" evidence="8">
    <location>
        <begin position="101"/>
        <end position="128"/>
    </location>
</feature>
<dbReference type="PANTHER" id="PTHR43829">
    <property type="entry name" value="AQUAPORIN OR AQUAGLYCEROPORIN RELATED"/>
    <property type="match status" value="1"/>
</dbReference>
<dbReference type="PANTHER" id="PTHR43829:SF9">
    <property type="entry name" value="AQUAPORIN-9"/>
    <property type="match status" value="1"/>
</dbReference>
<dbReference type="InterPro" id="IPR023271">
    <property type="entry name" value="Aquaporin-like"/>
</dbReference>
<dbReference type="PROSITE" id="PS00221">
    <property type="entry name" value="MIP"/>
    <property type="match status" value="1"/>
</dbReference>
<evidence type="ECO:0000256" key="4">
    <source>
        <dbReference type="ARBA" id="ARBA00022692"/>
    </source>
</evidence>
<sequence length="318" mass="35112">MTLNNRIRPAMTVDSLGLEEAGITGTELHICKEEGDELEAMTCPRNWFRRFLYTYNAEVAEFLSVSIFMMVGLSIDAQVVFRQLENTSSRDLTTALGWGGALVGGIVSSVGVSGAHLNPALTVSLAVFGHYPWRRVPGMVFAQILGGFVAAFFTWIFYFPIWDMYDGGHRQSLGPKATAGIFVVQPAIEGVYTNANLLFNEVAFTFCLMYFIFFIADKRMTLSATTGALLVALFLIAIILAGTQHIAAVGLNPARDLGPRLFILAAGWTDVFRVHGYYFYVPLVGPFIGAIAACGAYDYVVVPEEVKPDKVRRRYWNK</sequence>
<dbReference type="Gene3D" id="1.20.1080.10">
    <property type="entry name" value="Glycerol uptake facilitator protein"/>
    <property type="match status" value="1"/>
</dbReference>
<evidence type="ECO:0000313" key="9">
    <source>
        <dbReference type="EMBL" id="ORX66170.1"/>
    </source>
</evidence>
<evidence type="ECO:0000256" key="6">
    <source>
        <dbReference type="ARBA" id="ARBA00023136"/>
    </source>
</evidence>
<keyword evidence="4 7" id="KW-0812">Transmembrane</keyword>
<evidence type="ECO:0000256" key="7">
    <source>
        <dbReference type="RuleBase" id="RU000477"/>
    </source>
</evidence>
<dbReference type="InterPro" id="IPR050363">
    <property type="entry name" value="MIP/Aquaporin"/>
</dbReference>
<dbReference type="EMBL" id="MCFD01000017">
    <property type="protein sequence ID" value="ORX66170.1"/>
    <property type="molecule type" value="Genomic_DNA"/>
</dbReference>
<dbReference type="Pfam" id="PF00230">
    <property type="entry name" value="MIP"/>
    <property type="match status" value="1"/>
</dbReference>
<comment type="subcellular location">
    <subcellularLocation>
        <location evidence="1">Membrane</location>
        <topology evidence="1">Multi-pass membrane protein</topology>
    </subcellularLocation>
</comment>
<feature type="transmembrane region" description="Helical" evidence="8">
    <location>
        <begin position="277"/>
        <end position="302"/>
    </location>
</feature>
<keyword evidence="3 7" id="KW-0813">Transport</keyword>
<feature type="transmembrane region" description="Helical" evidence="8">
    <location>
        <begin position="59"/>
        <end position="81"/>
    </location>
</feature>
<dbReference type="SUPFAM" id="SSF81338">
    <property type="entry name" value="Aquaporin-like"/>
    <property type="match status" value="1"/>
</dbReference>
<dbReference type="RefSeq" id="XP_040740197.1">
    <property type="nucleotide sequence ID" value="XM_040888675.1"/>
</dbReference>
<proteinExistence type="inferred from homology"/>
<gene>
    <name evidence="9" type="ORF">DL89DRAFT_270349</name>
</gene>
<dbReference type="GO" id="GO:0005886">
    <property type="term" value="C:plasma membrane"/>
    <property type="evidence" value="ECO:0007669"/>
    <property type="project" value="TreeGrafter"/>
</dbReference>
<evidence type="ECO:0000256" key="1">
    <source>
        <dbReference type="ARBA" id="ARBA00004141"/>
    </source>
</evidence>
<dbReference type="STRING" id="61395.A0A1Y1VY21"/>
<dbReference type="InterPro" id="IPR022357">
    <property type="entry name" value="MIP_CS"/>
</dbReference>